<evidence type="ECO:0000259" key="1">
    <source>
        <dbReference type="Pfam" id="PF18297"/>
    </source>
</evidence>
<protein>
    <recommendedName>
        <fullName evidence="1">NFACT protein RNA binding domain-containing protein</fullName>
    </recommendedName>
</protein>
<feature type="non-terminal residue" evidence="2">
    <location>
        <position position="1"/>
    </location>
</feature>
<dbReference type="PANTHER" id="PTHR11933:SF6">
    <property type="entry name" value="THIL AANH DOMAIN-CONTAINING PROTEIN"/>
    <property type="match status" value="1"/>
</dbReference>
<dbReference type="AlphaFoldDB" id="A0A382JJ18"/>
<dbReference type="InterPro" id="IPR014729">
    <property type="entry name" value="Rossmann-like_a/b/a_fold"/>
</dbReference>
<dbReference type="Pfam" id="PF03054">
    <property type="entry name" value="tRNA_Me_trans"/>
    <property type="match status" value="1"/>
</dbReference>
<dbReference type="SUPFAM" id="SSF52402">
    <property type="entry name" value="Adenine nucleotide alpha hydrolases-like"/>
    <property type="match status" value="1"/>
</dbReference>
<gene>
    <name evidence="2" type="ORF">METZ01_LOCUS264680</name>
</gene>
<dbReference type="Gene3D" id="3.40.50.620">
    <property type="entry name" value="HUPs"/>
    <property type="match status" value="1"/>
</dbReference>
<proteinExistence type="predicted"/>
<accession>A0A382JJ18</accession>
<name>A0A382JJ18_9ZZZZ</name>
<evidence type="ECO:0000313" key="2">
    <source>
        <dbReference type="EMBL" id="SVC11826.1"/>
    </source>
</evidence>
<dbReference type="Pfam" id="PF18297">
    <property type="entry name" value="NFACT-R_2"/>
    <property type="match status" value="1"/>
</dbReference>
<organism evidence="2">
    <name type="scientific">marine metagenome</name>
    <dbReference type="NCBI Taxonomy" id="408172"/>
    <lineage>
        <taxon>unclassified sequences</taxon>
        <taxon>metagenomes</taxon>
        <taxon>ecological metagenomes</taxon>
    </lineage>
</organism>
<dbReference type="PANTHER" id="PTHR11933">
    <property type="entry name" value="TRNA 5-METHYLAMINOMETHYL-2-THIOURIDYLATE -METHYLTRANSFERASE"/>
    <property type="match status" value="1"/>
</dbReference>
<sequence length="376" mass="42661">YDMVSREKSAHYTRKVTGAYVYNARRMSKQHKAVSLISGGLDSMLATKIVMDQGIHIEGINFFTGFCVEGHTHAIRAKAKKKEKRNNALWVAEQLGIKLHIIDVIDEYKDIVLNPKHGYGQNLNPCLDCKIFMVNKAVAWAWMEENDFDFIVTGEVIGQRPKSQRKETMPIIARESGADDRLLRPLCARNLPPTLPERQGWVNRDELYDFAGRNRKPQIALARKFGFDNYSQPAGGCCFLTDKSYSDKLGDLWRARGERAYDIDDIMLLKVGRHLRPEPHYKIIVSREEGENHYLSGYQHNFPTIRTTSHPGPVTLVDGHPGDLDLEFAARIAARYSQGRDADQVIINIRRPGEDSGRELAVVPLPATEIPQGWHV</sequence>
<dbReference type="EMBL" id="UINC01074537">
    <property type="protein sequence ID" value="SVC11826.1"/>
    <property type="molecule type" value="Genomic_DNA"/>
</dbReference>
<reference evidence="2" key="1">
    <citation type="submission" date="2018-05" db="EMBL/GenBank/DDBJ databases">
        <authorList>
            <person name="Lanie J.A."/>
            <person name="Ng W.-L."/>
            <person name="Kazmierczak K.M."/>
            <person name="Andrzejewski T.M."/>
            <person name="Davidsen T.M."/>
            <person name="Wayne K.J."/>
            <person name="Tettelin H."/>
            <person name="Glass J.I."/>
            <person name="Rusch D."/>
            <person name="Podicherti R."/>
            <person name="Tsui H.-C.T."/>
            <person name="Winkler M.E."/>
        </authorList>
    </citation>
    <scope>NUCLEOTIDE SEQUENCE</scope>
</reference>
<dbReference type="InterPro" id="IPR059101">
    <property type="entry name" value="NFACT-R_2"/>
</dbReference>
<feature type="domain" description="NFACT protein RNA binding" evidence="1">
    <location>
        <begin position="272"/>
        <end position="374"/>
    </location>
</feature>